<dbReference type="SUPFAM" id="SSF53335">
    <property type="entry name" value="S-adenosyl-L-methionine-dependent methyltransferases"/>
    <property type="match status" value="1"/>
</dbReference>
<dbReference type="Pfam" id="PF08242">
    <property type="entry name" value="Methyltransf_12"/>
    <property type="match status" value="1"/>
</dbReference>
<accession>A0ABV6IF76</accession>
<dbReference type="Pfam" id="PF13424">
    <property type="entry name" value="TPR_12"/>
    <property type="match status" value="1"/>
</dbReference>
<evidence type="ECO:0000256" key="3">
    <source>
        <dbReference type="PROSITE-ProRule" id="PRU00339"/>
    </source>
</evidence>
<dbReference type="InterPro" id="IPR013217">
    <property type="entry name" value="Methyltransf_12"/>
</dbReference>
<dbReference type="InterPro" id="IPR029063">
    <property type="entry name" value="SAM-dependent_MTases_sf"/>
</dbReference>
<gene>
    <name evidence="5" type="ORF">ACFFJH_11645</name>
</gene>
<dbReference type="InterPro" id="IPR011990">
    <property type="entry name" value="TPR-like_helical_dom_sf"/>
</dbReference>
<dbReference type="SMART" id="SM00028">
    <property type="entry name" value="TPR"/>
    <property type="match status" value="8"/>
</dbReference>
<evidence type="ECO:0000313" key="6">
    <source>
        <dbReference type="Proteomes" id="UP001589844"/>
    </source>
</evidence>
<dbReference type="Gene3D" id="1.25.40.10">
    <property type="entry name" value="Tetratricopeptide repeat domain"/>
    <property type="match status" value="3"/>
</dbReference>
<dbReference type="PANTHER" id="PTHR44858">
    <property type="entry name" value="TETRATRICOPEPTIDE REPEAT PROTEIN 6"/>
    <property type="match status" value="1"/>
</dbReference>
<feature type="repeat" description="TPR" evidence="3">
    <location>
        <begin position="107"/>
        <end position="140"/>
    </location>
</feature>
<feature type="domain" description="Methyltransferase type 12" evidence="4">
    <location>
        <begin position="352"/>
        <end position="441"/>
    </location>
</feature>
<evidence type="ECO:0000259" key="4">
    <source>
        <dbReference type="Pfam" id="PF08242"/>
    </source>
</evidence>
<dbReference type="RefSeq" id="WP_390212788.1">
    <property type="nucleotide sequence ID" value="NZ_JBHLXJ010000013.1"/>
</dbReference>
<protein>
    <submittedName>
        <fullName evidence="5">Tetratricopeptide repeat protein</fullName>
    </submittedName>
</protein>
<dbReference type="SUPFAM" id="SSF48452">
    <property type="entry name" value="TPR-like"/>
    <property type="match status" value="1"/>
</dbReference>
<feature type="repeat" description="TPR" evidence="3">
    <location>
        <begin position="141"/>
        <end position="174"/>
    </location>
</feature>
<dbReference type="InterPro" id="IPR019734">
    <property type="entry name" value="TPR_rpt"/>
</dbReference>
<keyword evidence="6" id="KW-1185">Reference proteome</keyword>
<dbReference type="EMBL" id="JBHLXJ010000013">
    <property type="protein sequence ID" value="MFC0350464.1"/>
    <property type="molecule type" value="Genomic_DNA"/>
</dbReference>
<evidence type="ECO:0000256" key="1">
    <source>
        <dbReference type="ARBA" id="ARBA00022737"/>
    </source>
</evidence>
<dbReference type="PROSITE" id="PS50293">
    <property type="entry name" value="TPR_REGION"/>
    <property type="match status" value="1"/>
</dbReference>
<sequence>MADNIPTLLQQALALHQQGHLQQAENLYARVLQIDPRQFDALHLIGLIAKQRGDLESALNFFGKALQVDSQQAKLHCNLGASLQEKGEALHALASYETALRLQPDYAMAWNNRGNTLRSLQRYQEALDSFEQAMRFQTNYPEAYVNRGICLQEVNEHAQAILDFEDALRLRPNYGAAWFALGFSHQQLQDYEQALASYQQALVLMPGHSPAYYNRAIVLIKLERYTDALDDLQQLIDIQPKSSSAYLQRGHALRHLQCFSEAVQAYQMALERGGDAQQIQYHLASLGVGASPSMAPPTYVADLFDQYAERFDQHLQQQLDYQVPQLLNQALQALRTPQNAAHDVALRFNRALDLGCGTGLCAPFLKSIAETLDGVDLSPKMLEKARQRHLYDSLYCQEIVEFLTQSVSLYDLMLAADVLVYFGDLQAVFETVYTQLEAMGIFAFSVEAATEIGWQLQPSHRYAHSENYIRTLAKQVGFELLELTLHHGRREQQQSVSSFIVVLKKS</sequence>
<dbReference type="Pfam" id="PF13414">
    <property type="entry name" value="TPR_11"/>
    <property type="match status" value="1"/>
</dbReference>
<keyword evidence="1" id="KW-0677">Repeat</keyword>
<dbReference type="CDD" id="cd02440">
    <property type="entry name" value="AdoMet_MTases"/>
    <property type="match status" value="1"/>
</dbReference>
<dbReference type="Pfam" id="PF13371">
    <property type="entry name" value="TPR_9"/>
    <property type="match status" value="1"/>
</dbReference>
<feature type="repeat" description="TPR" evidence="3">
    <location>
        <begin position="209"/>
        <end position="242"/>
    </location>
</feature>
<dbReference type="Pfam" id="PF13181">
    <property type="entry name" value="TPR_8"/>
    <property type="match status" value="1"/>
</dbReference>
<reference evidence="5 6" key="1">
    <citation type="submission" date="2024-09" db="EMBL/GenBank/DDBJ databases">
        <authorList>
            <person name="Sun Q."/>
            <person name="Mori K."/>
        </authorList>
    </citation>
    <scope>NUCLEOTIDE SEQUENCE [LARGE SCALE GENOMIC DNA]</scope>
    <source>
        <strain evidence="5 6">CCM 8677</strain>
    </source>
</reference>
<dbReference type="PANTHER" id="PTHR44858:SF1">
    <property type="entry name" value="UDP-N-ACETYLGLUCOSAMINE--PEPTIDE N-ACETYLGLUCOSAMINYLTRANSFERASE SPINDLY-RELATED"/>
    <property type="match status" value="1"/>
</dbReference>
<dbReference type="Proteomes" id="UP001589844">
    <property type="component" value="Unassembled WGS sequence"/>
</dbReference>
<feature type="repeat" description="TPR" evidence="3">
    <location>
        <begin position="39"/>
        <end position="72"/>
    </location>
</feature>
<name>A0ABV6IF76_9BURK</name>
<organism evidence="5 6">
    <name type="scientific">Undibacterium danionis</name>
    <dbReference type="NCBI Taxonomy" id="1812100"/>
    <lineage>
        <taxon>Bacteria</taxon>
        <taxon>Pseudomonadati</taxon>
        <taxon>Pseudomonadota</taxon>
        <taxon>Betaproteobacteria</taxon>
        <taxon>Burkholderiales</taxon>
        <taxon>Oxalobacteraceae</taxon>
        <taxon>Undibacterium</taxon>
    </lineage>
</organism>
<evidence type="ECO:0000313" key="5">
    <source>
        <dbReference type="EMBL" id="MFC0350464.1"/>
    </source>
</evidence>
<proteinExistence type="predicted"/>
<feature type="repeat" description="TPR" evidence="3">
    <location>
        <begin position="73"/>
        <end position="106"/>
    </location>
</feature>
<keyword evidence="2 3" id="KW-0802">TPR repeat</keyword>
<dbReference type="PROSITE" id="PS50005">
    <property type="entry name" value="TPR"/>
    <property type="match status" value="7"/>
</dbReference>
<comment type="caution">
    <text evidence="5">The sequence shown here is derived from an EMBL/GenBank/DDBJ whole genome shotgun (WGS) entry which is preliminary data.</text>
</comment>
<feature type="repeat" description="TPR" evidence="3">
    <location>
        <begin position="5"/>
        <end position="38"/>
    </location>
</feature>
<dbReference type="Gene3D" id="3.40.50.150">
    <property type="entry name" value="Vaccinia Virus protein VP39"/>
    <property type="match status" value="1"/>
</dbReference>
<dbReference type="InterPro" id="IPR050498">
    <property type="entry name" value="Ycf3"/>
</dbReference>
<feature type="repeat" description="TPR" evidence="3">
    <location>
        <begin position="175"/>
        <end position="208"/>
    </location>
</feature>
<evidence type="ECO:0000256" key="2">
    <source>
        <dbReference type="ARBA" id="ARBA00022803"/>
    </source>
</evidence>